<dbReference type="InterPro" id="IPR003959">
    <property type="entry name" value="ATPase_AAA_core"/>
</dbReference>
<dbReference type="InterPro" id="IPR014555">
    <property type="entry name" value="RecF-like"/>
</dbReference>
<dbReference type="EMBL" id="JAJNDC010000002">
    <property type="protein sequence ID" value="MCW9713364.1"/>
    <property type="molecule type" value="Genomic_DNA"/>
</dbReference>
<comment type="caution">
    <text evidence="2">The sequence shown here is derived from an EMBL/GenBank/DDBJ whole genome shotgun (WGS) entry which is preliminary data.</text>
</comment>
<proteinExistence type="predicted"/>
<dbReference type="Gene3D" id="3.40.50.300">
    <property type="entry name" value="P-loop containing nucleotide triphosphate hydrolases"/>
    <property type="match status" value="1"/>
</dbReference>
<sequence>MSKLDKLKIQGFKSIREAEISLTDINVLIGPNAIGKSNFISLFNLFNSLIKEELQNYVAKSGGADSLLHYGSKETSKMEFELFFGQNSYRIVLEPTHDDKLLISKEYCRFHKKGYDTPYTEKIGSSNFESNLNKKVRKNLRRRVPYYVQDALKNWKVYHFHDTSDDAGVKKTCKIDDNISLKKDASNLAAFLYRLKETAPENYSLIERTVKRIIPFFGRFELHPSRLNEDTIKLEWREQGNDKYFNANDLSDGTIRFISLATLLLQPSLPSTIIIDEPELGLHPKAISILGSLFRKASHRTQLIISTQSVNLVNEFDPSDIMVLDRQDAQTKFEHLDLESLNNWLEDYSIGEIWEKNLIGGRPQ</sequence>
<organism evidence="2 3">
    <name type="scientific">Fodinibius salicampi</name>
    <dbReference type="NCBI Taxonomy" id="1920655"/>
    <lineage>
        <taxon>Bacteria</taxon>
        <taxon>Pseudomonadati</taxon>
        <taxon>Balneolota</taxon>
        <taxon>Balneolia</taxon>
        <taxon>Balneolales</taxon>
        <taxon>Balneolaceae</taxon>
        <taxon>Fodinibius</taxon>
    </lineage>
</organism>
<dbReference type="InterPro" id="IPR027417">
    <property type="entry name" value="P-loop_NTPase"/>
</dbReference>
<name>A0ABT3PZV8_9BACT</name>
<dbReference type="PANTHER" id="PTHR32182:SF22">
    <property type="entry name" value="ATP-DEPENDENT ENDONUCLEASE, OLD FAMILY-RELATED"/>
    <property type="match status" value="1"/>
</dbReference>
<keyword evidence="3" id="KW-1185">Reference proteome</keyword>
<gene>
    <name evidence="2" type="ORF">LQ318_10635</name>
</gene>
<protein>
    <submittedName>
        <fullName evidence="2">AAA family ATPase</fullName>
    </submittedName>
</protein>
<dbReference type="PANTHER" id="PTHR32182">
    <property type="entry name" value="DNA REPLICATION AND REPAIR PROTEIN RECF"/>
    <property type="match status" value="1"/>
</dbReference>
<evidence type="ECO:0000313" key="2">
    <source>
        <dbReference type="EMBL" id="MCW9713364.1"/>
    </source>
</evidence>
<dbReference type="Proteomes" id="UP001207337">
    <property type="component" value="Unassembled WGS sequence"/>
</dbReference>
<evidence type="ECO:0000313" key="3">
    <source>
        <dbReference type="Proteomes" id="UP001207337"/>
    </source>
</evidence>
<reference evidence="2 3" key="1">
    <citation type="submission" date="2021-11" db="EMBL/GenBank/DDBJ databases">
        <title>Aliifidinibius sp. nov., a new bacterium isolated from saline soil.</title>
        <authorList>
            <person name="Galisteo C."/>
            <person name="De La Haba R."/>
            <person name="Sanchez-Porro C."/>
            <person name="Ventosa A."/>
        </authorList>
    </citation>
    <scope>NUCLEOTIDE SEQUENCE [LARGE SCALE GENOMIC DNA]</scope>
    <source>
        <strain evidence="2 3">KACC 190600</strain>
    </source>
</reference>
<dbReference type="SUPFAM" id="SSF52540">
    <property type="entry name" value="P-loop containing nucleoside triphosphate hydrolases"/>
    <property type="match status" value="1"/>
</dbReference>
<dbReference type="Pfam" id="PF13304">
    <property type="entry name" value="AAA_21"/>
    <property type="match status" value="1"/>
</dbReference>
<accession>A0ABT3PZV8</accession>
<evidence type="ECO:0000259" key="1">
    <source>
        <dbReference type="Pfam" id="PF13304"/>
    </source>
</evidence>
<feature type="domain" description="ATPase AAA-type core" evidence="1">
    <location>
        <begin position="25"/>
        <end position="314"/>
    </location>
</feature>
<dbReference type="RefSeq" id="WP_265789979.1">
    <property type="nucleotide sequence ID" value="NZ_BAABRS010000002.1"/>
</dbReference>
<dbReference type="PIRSF" id="PIRSF029347">
    <property type="entry name" value="RecF"/>
    <property type="match status" value="1"/>
</dbReference>